<organism evidence="1 2">
    <name type="scientific">Candidatus Gallimonas intestinigallinarum</name>
    <dbReference type="NCBI Taxonomy" id="2838604"/>
    <lineage>
        <taxon>Bacteria</taxon>
        <taxon>Bacillati</taxon>
        <taxon>Bacillota</taxon>
        <taxon>Clostridia</taxon>
        <taxon>Candidatus Gallimonas</taxon>
    </lineage>
</organism>
<dbReference type="InterPro" id="IPR029058">
    <property type="entry name" value="AB_hydrolase_fold"/>
</dbReference>
<sequence>MASTFLTPVTLWKDFDDSLPLEVMTLSERTEEGIVWRDIRFLGRKAGDRRVNIYAKYVFPEKAARFPAVMVLFEAGCAFDEVFIRRFVGRGYGVLCVDYCGDNGTDLHTVYPPSIDYANYVRAGSHLEKAEPTARETSWYEWAGVARYAAKFLSTREEVTKFGAIGLRTGGEVVFKIAPYVPLGCMISVCAAGWLAYRGREKFTGEKQVFDEEHHRFIAGLDSQSYAPYVNCPVLLLSAVNDSKHDYDRVFDTFQQINPAVQKAFLYSSHGNGLIGSHSIADIDLFLDKYLKDMSVFVSDTVDLAVEEDEKGDLVAKVTFDKDAELKECGIFFTEQLSDAHARDWTRVLGSRADVRENVATIPLSIYEKSSRALVYAFANYSNNFSVTSKIQEVVIAKPYRNASLKSRIIYSAERDSLNGVSGFRRRARSIASCFADSKGVDAKLLPGYGGLLGATAEAGLVSYRVNEPRYAAPEGASLRLDAYCKEDAHLKIVFYFDGNEEKAYAAEVWIEGGGKWKSFCFDASDFKSQTGEHIDSFEHAVSLVFIGDKEVLINNVLWI</sequence>
<dbReference type="Gene3D" id="3.40.50.1820">
    <property type="entry name" value="alpha/beta hydrolase"/>
    <property type="match status" value="1"/>
</dbReference>
<reference evidence="1" key="2">
    <citation type="submission" date="2021-04" db="EMBL/GenBank/DDBJ databases">
        <authorList>
            <person name="Gilroy R."/>
        </authorList>
    </citation>
    <scope>NUCLEOTIDE SEQUENCE</scope>
    <source>
        <strain evidence="1">CHK33-5263</strain>
    </source>
</reference>
<reference evidence="1" key="1">
    <citation type="journal article" date="2021" name="PeerJ">
        <title>Extensive microbial diversity within the chicken gut microbiome revealed by metagenomics and culture.</title>
        <authorList>
            <person name="Gilroy R."/>
            <person name="Ravi A."/>
            <person name="Getino M."/>
            <person name="Pursley I."/>
            <person name="Horton D.L."/>
            <person name="Alikhan N.F."/>
            <person name="Baker D."/>
            <person name="Gharbi K."/>
            <person name="Hall N."/>
            <person name="Watson M."/>
            <person name="Adriaenssens E.M."/>
            <person name="Foster-Nyarko E."/>
            <person name="Jarju S."/>
            <person name="Secka A."/>
            <person name="Antonio M."/>
            <person name="Oren A."/>
            <person name="Chaudhuri R.R."/>
            <person name="La Ragione R."/>
            <person name="Hildebrand F."/>
            <person name="Pallen M.J."/>
        </authorList>
    </citation>
    <scope>NUCLEOTIDE SEQUENCE</scope>
    <source>
        <strain evidence="1">CHK33-5263</strain>
    </source>
</reference>
<evidence type="ECO:0000313" key="2">
    <source>
        <dbReference type="Proteomes" id="UP000824044"/>
    </source>
</evidence>
<dbReference type="AlphaFoldDB" id="A0A9D2IVQ7"/>
<gene>
    <name evidence="1" type="ORF">H9812_03575</name>
</gene>
<dbReference type="SUPFAM" id="SSF53474">
    <property type="entry name" value="alpha/beta-Hydrolases"/>
    <property type="match status" value="1"/>
</dbReference>
<protein>
    <submittedName>
        <fullName evidence="1">Uncharacterized protein</fullName>
    </submittedName>
</protein>
<proteinExistence type="predicted"/>
<dbReference type="EMBL" id="DXBS01000070">
    <property type="protein sequence ID" value="HIZ24540.1"/>
    <property type="molecule type" value="Genomic_DNA"/>
</dbReference>
<name>A0A9D2IVQ7_9FIRM</name>
<evidence type="ECO:0000313" key="1">
    <source>
        <dbReference type="EMBL" id="HIZ24540.1"/>
    </source>
</evidence>
<accession>A0A9D2IVQ7</accession>
<dbReference type="Proteomes" id="UP000824044">
    <property type="component" value="Unassembled WGS sequence"/>
</dbReference>
<comment type="caution">
    <text evidence="1">The sequence shown here is derived from an EMBL/GenBank/DDBJ whole genome shotgun (WGS) entry which is preliminary data.</text>
</comment>